<dbReference type="eggNOG" id="KOG1066">
    <property type="taxonomic scope" value="Eukaryota"/>
</dbReference>
<dbReference type="STRING" id="5722.A2FY09"/>
<dbReference type="OrthoDB" id="3237269at2759"/>
<dbReference type="EMBL" id="DS114127">
    <property type="protein sequence ID" value="EAX90208.1"/>
    <property type="molecule type" value="Genomic_DNA"/>
</dbReference>
<dbReference type="SUPFAM" id="SSF51011">
    <property type="entry name" value="Glycosyl hydrolase domain"/>
    <property type="match status" value="1"/>
</dbReference>
<dbReference type="PANTHER" id="PTHR22762:SF133">
    <property type="entry name" value="P-TYPE DOMAIN-CONTAINING PROTEIN"/>
    <property type="match status" value="1"/>
</dbReference>
<dbReference type="InterPro" id="IPR013780">
    <property type="entry name" value="Glyco_hydro_b"/>
</dbReference>
<reference evidence="6" key="1">
    <citation type="submission" date="2006-10" db="EMBL/GenBank/DDBJ databases">
        <authorList>
            <person name="Amadeo P."/>
            <person name="Zhao Q."/>
            <person name="Wortman J."/>
            <person name="Fraser-Liggett C."/>
            <person name="Carlton J."/>
        </authorList>
    </citation>
    <scope>NUCLEOTIDE SEQUENCE</scope>
    <source>
        <strain evidence="6">G3</strain>
    </source>
</reference>
<evidence type="ECO:0000259" key="5">
    <source>
        <dbReference type="Pfam" id="PF21365"/>
    </source>
</evidence>
<name>A2FY09_TRIV3</name>
<dbReference type="Gene3D" id="2.60.40.1180">
    <property type="entry name" value="Golgi alpha-mannosidase II"/>
    <property type="match status" value="2"/>
</dbReference>
<dbReference type="GO" id="GO:0005975">
    <property type="term" value="P:carbohydrate metabolic process"/>
    <property type="evidence" value="ECO:0007669"/>
    <property type="project" value="InterPro"/>
</dbReference>
<proteinExistence type="inferred from homology"/>
<comment type="similarity">
    <text evidence="1 2">Belongs to the glycosyl hydrolase 31 family.</text>
</comment>
<dbReference type="Pfam" id="PF01055">
    <property type="entry name" value="Glyco_hydro_31_2nd"/>
    <property type="match status" value="1"/>
</dbReference>
<dbReference type="InterPro" id="IPR048395">
    <property type="entry name" value="Glyco_hydro_31_C"/>
</dbReference>
<dbReference type="PANTHER" id="PTHR22762">
    <property type="entry name" value="ALPHA-GLUCOSIDASE"/>
    <property type="match status" value="1"/>
</dbReference>
<evidence type="ECO:0000259" key="4">
    <source>
        <dbReference type="Pfam" id="PF01055"/>
    </source>
</evidence>
<protein>
    <submittedName>
        <fullName evidence="6">Glycosyl hydrolases family 31 protein</fullName>
    </submittedName>
</protein>
<dbReference type="Gene3D" id="3.20.20.80">
    <property type="entry name" value="Glycosidases"/>
    <property type="match status" value="1"/>
</dbReference>
<feature type="transmembrane region" description="Helical" evidence="3">
    <location>
        <begin position="391"/>
        <end position="416"/>
    </location>
</feature>
<dbReference type="OMA" id="ECHINEV"/>
<gene>
    <name evidence="6" type="ORF">TVAG_155040</name>
</gene>
<feature type="domain" description="Glycoside hydrolase family 31 TIM barrel" evidence="4">
    <location>
        <begin position="1"/>
        <end position="174"/>
    </location>
</feature>
<keyword evidence="3" id="KW-0472">Membrane</keyword>
<dbReference type="InterPro" id="IPR000322">
    <property type="entry name" value="Glyco_hydro_31_TIM"/>
</dbReference>
<dbReference type="Proteomes" id="UP000001542">
    <property type="component" value="Unassembled WGS sequence"/>
</dbReference>
<keyword evidence="3" id="KW-1133">Transmembrane helix</keyword>
<sequence>MNEIAVFQRIEGTNHKDWQHMHNTIESRETHNSYGLFMTAGTYKGLLQRDNNKRRPFILTRSFFAGSQKYTWHWSGVNDASWEHLRLSIDILITANLNGCPYTGSDIGGFTGNTTDQLHGRWFQAAAFLYPFYRQHAAINCEYREPYLFKGTQLFDIMKKVTEQRYKLIPLWYAAAYKHTTSSSPLVAPLWYYYPEVENLHDVRFQAIVGESLMACPVVYQNMDSLLIVKPPGKWYSFENGEELTETKNIYVNFDSIPVYLRGGYITPSFVNSKMNVKEQMKEDLLLHIALDENLTAKGYIYFDDGESFDYLHGGFVLAEVNFTDGKLSVRPSRSTNYTKTIKSLKIYGLPESEKLHTGGDIKREGNVVTVSNLNIEINKESTTSSSKKKVGLIVGIVIAVIVVVAAVCFAVYWFVFRDKSQEHEKFEESPMNV</sequence>
<feature type="domain" description="Glycosyl hydrolase family 31 C-terminal" evidence="5">
    <location>
        <begin position="184"/>
        <end position="266"/>
    </location>
</feature>
<evidence type="ECO:0000313" key="6">
    <source>
        <dbReference type="EMBL" id="EAX90208.1"/>
    </source>
</evidence>
<evidence type="ECO:0000313" key="7">
    <source>
        <dbReference type="Proteomes" id="UP000001542"/>
    </source>
</evidence>
<dbReference type="InParanoid" id="A2FY09"/>
<dbReference type="VEuPathDB" id="TrichDB:TVAG_457600"/>
<evidence type="ECO:0000256" key="1">
    <source>
        <dbReference type="ARBA" id="ARBA00007806"/>
    </source>
</evidence>
<keyword evidence="2 6" id="KW-0378">Hydrolase</keyword>
<dbReference type="Pfam" id="PF21365">
    <property type="entry name" value="Glyco_hydro_31_3rd"/>
    <property type="match status" value="1"/>
</dbReference>
<dbReference type="InterPro" id="IPR017853">
    <property type="entry name" value="GH"/>
</dbReference>
<dbReference type="SUPFAM" id="SSF51445">
    <property type="entry name" value="(Trans)glycosidases"/>
    <property type="match status" value="1"/>
</dbReference>
<evidence type="ECO:0000256" key="3">
    <source>
        <dbReference type="SAM" id="Phobius"/>
    </source>
</evidence>
<reference evidence="6" key="2">
    <citation type="journal article" date="2007" name="Science">
        <title>Draft genome sequence of the sexually transmitted pathogen Trichomonas vaginalis.</title>
        <authorList>
            <person name="Carlton J.M."/>
            <person name="Hirt R.P."/>
            <person name="Silva J.C."/>
            <person name="Delcher A.L."/>
            <person name="Schatz M."/>
            <person name="Zhao Q."/>
            <person name="Wortman J.R."/>
            <person name="Bidwell S.L."/>
            <person name="Alsmark U.C.M."/>
            <person name="Besteiro S."/>
            <person name="Sicheritz-Ponten T."/>
            <person name="Noel C.J."/>
            <person name="Dacks J.B."/>
            <person name="Foster P.G."/>
            <person name="Simillion C."/>
            <person name="Van de Peer Y."/>
            <person name="Miranda-Saavedra D."/>
            <person name="Barton G.J."/>
            <person name="Westrop G.D."/>
            <person name="Mueller S."/>
            <person name="Dessi D."/>
            <person name="Fiori P.L."/>
            <person name="Ren Q."/>
            <person name="Paulsen I."/>
            <person name="Zhang H."/>
            <person name="Bastida-Corcuera F.D."/>
            <person name="Simoes-Barbosa A."/>
            <person name="Brown M.T."/>
            <person name="Hayes R.D."/>
            <person name="Mukherjee M."/>
            <person name="Okumura C.Y."/>
            <person name="Schneider R."/>
            <person name="Smith A.J."/>
            <person name="Vanacova S."/>
            <person name="Villalvazo M."/>
            <person name="Haas B.J."/>
            <person name="Pertea M."/>
            <person name="Feldblyum T.V."/>
            <person name="Utterback T.R."/>
            <person name="Shu C.L."/>
            <person name="Osoegawa K."/>
            <person name="de Jong P.J."/>
            <person name="Hrdy I."/>
            <person name="Horvathova L."/>
            <person name="Zubacova Z."/>
            <person name="Dolezal P."/>
            <person name="Malik S.B."/>
            <person name="Logsdon J.M. Jr."/>
            <person name="Henze K."/>
            <person name="Gupta A."/>
            <person name="Wang C.C."/>
            <person name="Dunne R.L."/>
            <person name="Upcroft J.A."/>
            <person name="Upcroft P."/>
            <person name="White O."/>
            <person name="Salzberg S.L."/>
            <person name="Tang P."/>
            <person name="Chiu C.-H."/>
            <person name="Lee Y.-S."/>
            <person name="Embley T.M."/>
            <person name="Coombs G.H."/>
            <person name="Mottram J.C."/>
            <person name="Tachezy J."/>
            <person name="Fraser-Liggett C.M."/>
            <person name="Johnson P.J."/>
        </authorList>
    </citation>
    <scope>NUCLEOTIDE SEQUENCE [LARGE SCALE GENOMIC DNA]</scope>
    <source>
        <strain evidence="6">G3</strain>
    </source>
</reference>
<dbReference type="GO" id="GO:0004553">
    <property type="term" value="F:hydrolase activity, hydrolyzing O-glycosyl compounds"/>
    <property type="evidence" value="ECO:0000318"/>
    <property type="project" value="GO_Central"/>
</dbReference>
<dbReference type="AlphaFoldDB" id="A2FY09"/>
<evidence type="ECO:0000256" key="2">
    <source>
        <dbReference type="RuleBase" id="RU361185"/>
    </source>
</evidence>
<dbReference type="KEGG" id="tva:4747888"/>
<dbReference type="VEuPathDB" id="TrichDB:TVAGG3_1025560"/>
<keyword evidence="7" id="KW-1185">Reference proteome</keyword>
<keyword evidence="2" id="KW-0326">Glycosidase</keyword>
<dbReference type="RefSeq" id="XP_001303138.1">
    <property type="nucleotide sequence ID" value="XM_001303137.1"/>
</dbReference>
<accession>A2FY09</accession>
<organism evidence="6 7">
    <name type="scientific">Trichomonas vaginalis (strain ATCC PRA-98 / G3)</name>
    <dbReference type="NCBI Taxonomy" id="412133"/>
    <lineage>
        <taxon>Eukaryota</taxon>
        <taxon>Metamonada</taxon>
        <taxon>Parabasalia</taxon>
        <taxon>Trichomonadida</taxon>
        <taxon>Trichomonadidae</taxon>
        <taxon>Trichomonas</taxon>
    </lineage>
</organism>
<keyword evidence="3" id="KW-0812">Transmembrane</keyword>